<organism evidence="7 8">
    <name type="scientific">Paramecium primaurelia</name>
    <dbReference type="NCBI Taxonomy" id="5886"/>
    <lineage>
        <taxon>Eukaryota</taxon>
        <taxon>Sar</taxon>
        <taxon>Alveolata</taxon>
        <taxon>Ciliophora</taxon>
        <taxon>Intramacronucleata</taxon>
        <taxon>Oligohymenophorea</taxon>
        <taxon>Peniculida</taxon>
        <taxon>Parameciidae</taxon>
        <taxon>Paramecium</taxon>
    </lineage>
</organism>
<feature type="coiled-coil region" evidence="4">
    <location>
        <begin position="347"/>
        <end position="374"/>
    </location>
</feature>
<evidence type="ECO:0000256" key="5">
    <source>
        <dbReference type="SAM" id="MobiDB-lite"/>
    </source>
</evidence>
<evidence type="ECO:0000259" key="6">
    <source>
        <dbReference type="Pfam" id="PF09368"/>
    </source>
</evidence>
<evidence type="ECO:0000313" key="7">
    <source>
        <dbReference type="EMBL" id="CAD8112943.1"/>
    </source>
</evidence>
<dbReference type="EMBL" id="CAJJDM010000158">
    <property type="protein sequence ID" value="CAD8112943.1"/>
    <property type="molecule type" value="Genomic_DNA"/>
</dbReference>
<dbReference type="OMA" id="IQDADVW"/>
<evidence type="ECO:0000256" key="2">
    <source>
        <dbReference type="ARBA" id="ARBA00010979"/>
    </source>
</evidence>
<reference evidence="7" key="1">
    <citation type="submission" date="2021-01" db="EMBL/GenBank/DDBJ databases">
        <authorList>
            <consortium name="Genoscope - CEA"/>
            <person name="William W."/>
        </authorList>
    </citation>
    <scope>NUCLEOTIDE SEQUENCE</scope>
</reference>
<feature type="compositionally biased region" description="Polar residues" evidence="5">
    <location>
        <begin position="1"/>
        <end position="13"/>
    </location>
</feature>
<dbReference type="GO" id="GO:0032040">
    <property type="term" value="C:small-subunit processome"/>
    <property type="evidence" value="ECO:0007669"/>
    <property type="project" value="TreeGrafter"/>
</dbReference>
<accession>A0A8S1QBV9</accession>
<keyword evidence="8" id="KW-1185">Reference proteome</keyword>
<keyword evidence="4" id="KW-0175">Coiled coil</keyword>
<feature type="region of interest" description="Disordered" evidence="5">
    <location>
        <begin position="1"/>
        <end position="24"/>
    </location>
</feature>
<feature type="region of interest" description="Disordered" evidence="5">
    <location>
        <begin position="244"/>
        <end position="270"/>
    </location>
</feature>
<sequence length="465" mass="54764">MSEISSSIVSGVQSEEEDKEVNQKYLSQNKKEKINAFAQEKQNWGKNKAKYYKDDAESEDSDAELEEEMEAKALQLQAAKKIQDADVWDVNIDQEQQEIEQKMKQLSNEYNLIGLQCLSEEIGIEPEIIEKMDVKELNNIVLKGWPELKGILKEISNIGKEIKILKRNCKKEKGTEIKKYLTIRVELMQSYFGLLWFYLHLRARTRLSQHHPIFKKINDMKELIEESSNYEKYAQLIQMNIDQKEKQESAKKNEVKRKKQTKKQEEGQDTLSLKRKLKTIYNNNNREDVDEKKISKIKKLLEDVDKTHKKNENKEQDSEESRISVNSGDMLEAMKDVDDNLEEGGMDEIYEENLKRIKDKKKQKKEEKKVERLENFQKLNKIQKLHEVGEDDPRKITYVMLKNISLMRRRRGNRIKNSRVKHKLKYEKALYKLKSQNKYIKNPVTSNYVGEGAIKSGIVKGVRLQ</sequence>
<keyword evidence="3" id="KW-0539">Nucleus</keyword>
<evidence type="ECO:0000256" key="3">
    <source>
        <dbReference type="ARBA" id="ARBA00023242"/>
    </source>
</evidence>
<dbReference type="Proteomes" id="UP000688137">
    <property type="component" value="Unassembled WGS sequence"/>
</dbReference>
<evidence type="ECO:0000256" key="1">
    <source>
        <dbReference type="ARBA" id="ARBA00004123"/>
    </source>
</evidence>
<dbReference type="Pfam" id="PF09368">
    <property type="entry name" value="Sas10"/>
    <property type="match status" value="1"/>
</dbReference>
<dbReference type="PANTHER" id="PTHR13237:SF8">
    <property type="entry name" value="SOMETHING ABOUT SILENCING PROTEIN 10"/>
    <property type="match status" value="1"/>
</dbReference>
<proteinExistence type="inferred from homology"/>
<evidence type="ECO:0000313" key="8">
    <source>
        <dbReference type="Proteomes" id="UP000688137"/>
    </source>
</evidence>
<dbReference type="GO" id="GO:0000462">
    <property type="term" value="P:maturation of SSU-rRNA from tricistronic rRNA transcript (SSU-rRNA, 5.8S rRNA, LSU-rRNA)"/>
    <property type="evidence" value="ECO:0007669"/>
    <property type="project" value="TreeGrafter"/>
</dbReference>
<name>A0A8S1QBV9_PARPR</name>
<dbReference type="PANTHER" id="PTHR13237">
    <property type="entry name" value="SOMETHING ABOUT SILENCING PROTEIN 10-RELATED"/>
    <property type="match status" value="1"/>
</dbReference>
<comment type="similarity">
    <text evidence="2">Belongs to the SAS10 family.</text>
</comment>
<comment type="subcellular location">
    <subcellularLocation>
        <location evidence="1">Nucleus</location>
    </subcellularLocation>
</comment>
<dbReference type="InterPro" id="IPR018972">
    <property type="entry name" value="Sas10_C_dom"/>
</dbReference>
<protein>
    <recommendedName>
        <fullName evidence="6">Sas10 C-terminal domain-containing protein</fullName>
    </recommendedName>
</protein>
<dbReference type="AlphaFoldDB" id="A0A8S1QBV9"/>
<feature type="domain" description="Sas10 C-terminal" evidence="6">
    <location>
        <begin position="390"/>
        <end position="464"/>
    </location>
</feature>
<gene>
    <name evidence="7" type="ORF">PPRIM_AZ9-3.1.T1530083</name>
</gene>
<comment type="caution">
    <text evidence="7">The sequence shown here is derived from an EMBL/GenBank/DDBJ whole genome shotgun (WGS) entry which is preliminary data.</text>
</comment>
<feature type="coiled-coil region" evidence="4">
    <location>
        <begin position="62"/>
        <end position="112"/>
    </location>
</feature>
<evidence type="ECO:0000256" key="4">
    <source>
        <dbReference type="SAM" id="Coils"/>
    </source>
</evidence>
<feature type="compositionally biased region" description="Basic and acidic residues" evidence="5">
    <location>
        <begin position="244"/>
        <end position="253"/>
    </location>
</feature>